<dbReference type="Gene3D" id="3.40.30.10">
    <property type="entry name" value="Glutaredoxin"/>
    <property type="match status" value="1"/>
</dbReference>
<keyword evidence="7" id="KW-1185">Reference proteome</keyword>
<evidence type="ECO:0000256" key="4">
    <source>
        <dbReference type="PIRSR" id="PIRSR000077-4"/>
    </source>
</evidence>
<dbReference type="PROSITE" id="PS51352">
    <property type="entry name" value="THIOREDOXIN_2"/>
    <property type="match status" value="1"/>
</dbReference>
<dbReference type="STRING" id="74557.A0A1W0A1K0"/>
<evidence type="ECO:0000313" key="7">
    <source>
        <dbReference type="Proteomes" id="UP000243217"/>
    </source>
</evidence>
<dbReference type="SUPFAM" id="SSF52833">
    <property type="entry name" value="Thioredoxin-like"/>
    <property type="match status" value="1"/>
</dbReference>
<dbReference type="FunFam" id="3.40.30.10:FF:000245">
    <property type="entry name" value="Thioredoxin"/>
    <property type="match status" value="1"/>
</dbReference>
<feature type="active site" description="Nucleophile" evidence="3">
    <location>
        <position position="37"/>
    </location>
</feature>
<evidence type="ECO:0000256" key="3">
    <source>
        <dbReference type="PIRSR" id="PIRSR000077-1"/>
    </source>
</evidence>
<evidence type="ECO:0000259" key="5">
    <source>
        <dbReference type="PROSITE" id="PS51352"/>
    </source>
</evidence>
<dbReference type="OrthoDB" id="2121326at2759"/>
<gene>
    <name evidence="6" type="ORF">THRCLA_20956</name>
</gene>
<dbReference type="InterPro" id="IPR013766">
    <property type="entry name" value="Thioredoxin_domain"/>
</dbReference>
<dbReference type="AlphaFoldDB" id="A0A1W0A1K0"/>
<evidence type="ECO:0000256" key="1">
    <source>
        <dbReference type="ARBA" id="ARBA00023157"/>
    </source>
</evidence>
<feature type="site" description="Contributes to redox potential value" evidence="3">
    <location>
        <position position="38"/>
    </location>
</feature>
<keyword evidence="4" id="KW-0676">Redox-active center</keyword>
<reference evidence="6 7" key="1">
    <citation type="journal article" date="2014" name="Genome Biol. Evol.">
        <title>The secreted proteins of Achlya hypogyna and Thraustotheca clavata identify the ancestral oomycete secretome and reveal gene acquisitions by horizontal gene transfer.</title>
        <authorList>
            <person name="Misner I."/>
            <person name="Blouin N."/>
            <person name="Leonard G."/>
            <person name="Richards T.A."/>
            <person name="Lane C.E."/>
        </authorList>
    </citation>
    <scope>NUCLEOTIDE SEQUENCE [LARGE SCALE GENOMIC DNA]</scope>
    <source>
        <strain evidence="6 7">ATCC 34112</strain>
    </source>
</reference>
<dbReference type="InterPro" id="IPR005746">
    <property type="entry name" value="Thioredoxin"/>
</dbReference>
<organism evidence="6 7">
    <name type="scientific">Thraustotheca clavata</name>
    <dbReference type="NCBI Taxonomy" id="74557"/>
    <lineage>
        <taxon>Eukaryota</taxon>
        <taxon>Sar</taxon>
        <taxon>Stramenopiles</taxon>
        <taxon>Oomycota</taxon>
        <taxon>Saprolegniomycetes</taxon>
        <taxon>Saprolegniales</taxon>
        <taxon>Achlyaceae</taxon>
        <taxon>Thraustotheca</taxon>
    </lineage>
</organism>
<dbReference type="PIRSF" id="PIRSF000077">
    <property type="entry name" value="Thioredoxin"/>
    <property type="match status" value="1"/>
</dbReference>
<feature type="site" description="Contributes to redox potential value" evidence="3">
    <location>
        <position position="39"/>
    </location>
</feature>
<dbReference type="GO" id="GO:0015035">
    <property type="term" value="F:protein-disulfide reductase activity"/>
    <property type="evidence" value="ECO:0007669"/>
    <property type="project" value="InterPro"/>
</dbReference>
<dbReference type="Pfam" id="PF00085">
    <property type="entry name" value="Thioredoxin"/>
    <property type="match status" value="1"/>
</dbReference>
<accession>A0A1W0A1K0</accession>
<evidence type="ECO:0000313" key="6">
    <source>
        <dbReference type="EMBL" id="OQS04154.1"/>
    </source>
</evidence>
<evidence type="ECO:0000256" key="2">
    <source>
        <dbReference type="PIRNR" id="PIRNR000077"/>
    </source>
</evidence>
<dbReference type="Proteomes" id="UP000243217">
    <property type="component" value="Unassembled WGS sequence"/>
</dbReference>
<feature type="disulfide bond" description="Redox-active" evidence="4">
    <location>
        <begin position="37"/>
        <end position="40"/>
    </location>
</feature>
<protein>
    <recommendedName>
        <fullName evidence="2">Thioredoxin</fullName>
    </recommendedName>
</protein>
<feature type="site" description="Deprotonates C-terminal active site Cys" evidence="3">
    <location>
        <position position="31"/>
    </location>
</feature>
<comment type="similarity">
    <text evidence="2">Belongs to the thioredoxin family.</text>
</comment>
<name>A0A1W0A1K0_9STRA</name>
<dbReference type="EMBL" id="JNBS01000672">
    <property type="protein sequence ID" value="OQS04154.1"/>
    <property type="molecule type" value="Genomic_DNA"/>
</dbReference>
<feature type="domain" description="Thioredoxin" evidence="5">
    <location>
        <begin position="1"/>
        <end position="110"/>
    </location>
</feature>
<proteinExistence type="inferred from homology"/>
<dbReference type="PANTHER" id="PTHR46115">
    <property type="entry name" value="THIOREDOXIN-LIKE PROTEIN 1"/>
    <property type="match status" value="1"/>
</dbReference>
<comment type="caution">
    <text evidence="6">The sequence shown here is derived from an EMBL/GenBank/DDBJ whole genome shotgun (WGS) entry which is preliminary data.</text>
</comment>
<dbReference type="CDD" id="cd02947">
    <property type="entry name" value="TRX_family"/>
    <property type="match status" value="1"/>
</dbReference>
<dbReference type="InterPro" id="IPR036249">
    <property type="entry name" value="Thioredoxin-like_sf"/>
</dbReference>
<dbReference type="PRINTS" id="PR00421">
    <property type="entry name" value="THIOREDOXIN"/>
</dbReference>
<keyword evidence="1 4" id="KW-1015">Disulfide bond</keyword>
<sequence>MTVQKLHFPSAQSFLNEINDNKYKDRLVAIDFSAIWCPPCQYIKPIFHDFSDELPQVDFIEIDVDESDEVAAAVGIRAMPTFQFYRNGKKVDEMTGANLAGLKQLLKQYQ</sequence>
<feature type="active site" description="Nucleophile" evidence="3">
    <location>
        <position position="40"/>
    </location>
</feature>